<accession>A0A8X8AIY4</accession>
<evidence type="ECO:0000313" key="2">
    <source>
        <dbReference type="Proteomes" id="UP000886885"/>
    </source>
</evidence>
<name>A0A8X8AIY4_POPTO</name>
<organism evidence="1 2">
    <name type="scientific">Populus tomentosa</name>
    <name type="common">Chinese white poplar</name>
    <dbReference type="NCBI Taxonomy" id="118781"/>
    <lineage>
        <taxon>Eukaryota</taxon>
        <taxon>Viridiplantae</taxon>
        <taxon>Streptophyta</taxon>
        <taxon>Embryophyta</taxon>
        <taxon>Tracheophyta</taxon>
        <taxon>Spermatophyta</taxon>
        <taxon>Magnoliopsida</taxon>
        <taxon>eudicotyledons</taxon>
        <taxon>Gunneridae</taxon>
        <taxon>Pentapetalae</taxon>
        <taxon>rosids</taxon>
        <taxon>fabids</taxon>
        <taxon>Malpighiales</taxon>
        <taxon>Salicaceae</taxon>
        <taxon>Saliceae</taxon>
        <taxon>Populus</taxon>
    </lineage>
</organism>
<reference evidence="1" key="1">
    <citation type="journal article" date="2020" name="bioRxiv">
        <title>Hybrid origin of Populus tomentosa Carr. identified through genome sequencing and phylogenomic analysis.</title>
        <authorList>
            <person name="An X."/>
            <person name="Gao K."/>
            <person name="Chen Z."/>
            <person name="Li J."/>
            <person name="Yang X."/>
            <person name="Yang X."/>
            <person name="Zhou J."/>
            <person name="Guo T."/>
            <person name="Zhao T."/>
            <person name="Huang S."/>
            <person name="Miao D."/>
            <person name="Khan W.U."/>
            <person name="Rao P."/>
            <person name="Ye M."/>
            <person name="Lei B."/>
            <person name="Liao W."/>
            <person name="Wang J."/>
            <person name="Ji L."/>
            <person name="Li Y."/>
            <person name="Guo B."/>
            <person name="Mustafa N.S."/>
            <person name="Li S."/>
            <person name="Yun Q."/>
            <person name="Keller S.R."/>
            <person name="Mao J."/>
            <person name="Zhang R."/>
            <person name="Strauss S.H."/>
        </authorList>
    </citation>
    <scope>NUCLEOTIDE SEQUENCE</scope>
    <source>
        <strain evidence="1">GM15</strain>
        <tissue evidence="1">Leaf</tissue>
    </source>
</reference>
<comment type="caution">
    <text evidence="1">The sequence shown here is derived from an EMBL/GenBank/DDBJ whole genome shotgun (WGS) entry which is preliminary data.</text>
</comment>
<dbReference type="AlphaFoldDB" id="A0A8X8AIY4"/>
<proteinExistence type="predicted"/>
<protein>
    <submittedName>
        <fullName evidence="1">Uncharacterized protein</fullName>
    </submittedName>
</protein>
<keyword evidence="2" id="KW-1185">Reference proteome</keyword>
<dbReference type="EMBL" id="JAAWWB010000002">
    <property type="protein sequence ID" value="KAG6789209.1"/>
    <property type="molecule type" value="Genomic_DNA"/>
</dbReference>
<sequence length="117" mass="13017">MGAPDDFDLPFDFSDLGAFTSGTETLSLETLEKKEGTKQLKIAENLAIVAFLELLVTGQREGNSKLREGTLQAKLMNCNAKELSIYNEIKMKRVREVYALLAKKGKPIFSGCFDHND</sequence>
<dbReference type="OrthoDB" id="858836at2759"/>
<evidence type="ECO:0000313" key="1">
    <source>
        <dbReference type="EMBL" id="KAG6789209.1"/>
    </source>
</evidence>
<gene>
    <name evidence="1" type="ORF">POTOM_005299</name>
</gene>
<dbReference type="Proteomes" id="UP000886885">
    <property type="component" value="Chromosome 1D"/>
</dbReference>